<reference evidence="2" key="1">
    <citation type="submission" date="2020-02" db="EMBL/GenBank/DDBJ databases">
        <authorList>
            <person name="Meier V. D."/>
        </authorList>
    </citation>
    <scope>NUCLEOTIDE SEQUENCE</scope>
    <source>
        <strain evidence="2">AVDCRST_MAG56</strain>
    </source>
</reference>
<feature type="region of interest" description="Disordered" evidence="1">
    <location>
        <begin position="1"/>
        <end position="39"/>
    </location>
</feature>
<organism evidence="2">
    <name type="scientific">uncultured Cytophagales bacterium</name>
    <dbReference type="NCBI Taxonomy" id="158755"/>
    <lineage>
        <taxon>Bacteria</taxon>
        <taxon>Pseudomonadati</taxon>
        <taxon>Bacteroidota</taxon>
        <taxon>Sphingobacteriia</taxon>
        <taxon>Sphingobacteriales</taxon>
        <taxon>environmental samples</taxon>
    </lineage>
</organism>
<dbReference type="AlphaFoldDB" id="A0A6J4KB14"/>
<accession>A0A6J4KB14</accession>
<evidence type="ECO:0000313" key="2">
    <source>
        <dbReference type="EMBL" id="CAA9300492.1"/>
    </source>
</evidence>
<sequence>MPGRKNEKVTSALAGLRAETPRTGRPGHFSTSQPDSLNS</sequence>
<gene>
    <name evidence="2" type="ORF">AVDCRST_MAG56-5485</name>
</gene>
<protein>
    <submittedName>
        <fullName evidence="2">Uncharacterized protein</fullName>
    </submittedName>
</protein>
<proteinExistence type="predicted"/>
<name>A0A6J4KB14_9SPHI</name>
<dbReference type="EMBL" id="CADCTQ010000446">
    <property type="protein sequence ID" value="CAA9300492.1"/>
    <property type="molecule type" value="Genomic_DNA"/>
</dbReference>
<evidence type="ECO:0000256" key="1">
    <source>
        <dbReference type="SAM" id="MobiDB-lite"/>
    </source>
</evidence>
<feature type="compositionally biased region" description="Polar residues" evidence="1">
    <location>
        <begin position="29"/>
        <end position="39"/>
    </location>
</feature>